<dbReference type="PANTHER" id="PTHR41390">
    <property type="entry name" value="CHROMOSOME 7, WHOLE GENOME SHOTGUN SEQUENCE"/>
    <property type="match status" value="1"/>
</dbReference>
<gene>
    <name evidence="1" type="ORF">PNAL_LOCUS8932</name>
</gene>
<organism evidence="1 2">
    <name type="scientific">Penicillium nalgiovense</name>
    <dbReference type="NCBI Taxonomy" id="60175"/>
    <lineage>
        <taxon>Eukaryota</taxon>
        <taxon>Fungi</taxon>
        <taxon>Dikarya</taxon>
        <taxon>Ascomycota</taxon>
        <taxon>Pezizomycotina</taxon>
        <taxon>Eurotiomycetes</taxon>
        <taxon>Eurotiomycetidae</taxon>
        <taxon>Eurotiales</taxon>
        <taxon>Aspergillaceae</taxon>
        <taxon>Penicillium</taxon>
    </lineage>
</organism>
<evidence type="ECO:0000313" key="2">
    <source>
        <dbReference type="Proteomes" id="UP001153461"/>
    </source>
</evidence>
<dbReference type="AlphaFoldDB" id="A0A9W4N260"/>
<accession>A0A9W4N260</accession>
<reference evidence="1" key="1">
    <citation type="submission" date="2021-07" db="EMBL/GenBank/DDBJ databases">
        <authorList>
            <person name="Branca A.L. A."/>
        </authorList>
    </citation>
    <scope>NUCLEOTIDE SEQUENCE</scope>
</reference>
<comment type="caution">
    <text evidence="1">The sequence shown here is derived from an EMBL/GenBank/DDBJ whole genome shotgun (WGS) entry which is preliminary data.</text>
</comment>
<protein>
    <submittedName>
        <fullName evidence="1">Uncharacterized protein</fullName>
    </submittedName>
</protein>
<name>A0A9W4N260_PENNA</name>
<dbReference type="Proteomes" id="UP001153461">
    <property type="component" value="Unassembled WGS sequence"/>
</dbReference>
<dbReference type="OrthoDB" id="5565730at2759"/>
<dbReference type="EMBL" id="CAJVNV010000611">
    <property type="protein sequence ID" value="CAG8260273.1"/>
    <property type="molecule type" value="Genomic_DNA"/>
</dbReference>
<dbReference type="PANTHER" id="PTHR41390:SF1">
    <property type="entry name" value="NADH-UBIQUINONE OXIDOREDUCTASE 213 KDA SUBUNIT"/>
    <property type="match status" value="1"/>
</dbReference>
<sequence length="221" mass="24245">MGDQIKDVQDFQSHTLLSAAKVGALSGTAGLIYGGAAGVIRSPNPMIHSLSCGIHWFACGSAFWCMWRHPVFISLMSNHNLGTGLRSNIIKHHYQDKASLKERTYASALCGGIAGGSVTKLMGGRLVPGAIIFSVLGYCGQRVFNRVDAWQMENAHKTSKPLMQRMAESKWVPLRTLSDQEYREMLSEKLLSIDAELALLDDKIQELEKSRPIPASSSKEP</sequence>
<proteinExistence type="predicted"/>
<evidence type="ECO:0000313" key="1">
    <source>
        <dbReference type="EMBL" id="CAG8260273.1"/>
    </source>
</evidence>